<evidence type="ECO:0000256" key="4">
    <source>
        <dbReference type="ARBA" id="ARBA00009352"/>
    </source>
</evidence>
<dbReference type="GO" id="GO:0005829">
    <property type="term" value="C:cytosol"/>
    <property type="evidence" value="ECO:0007669"/>
    <property type="project" value="UniProtKB-ARBA"/>
</dbReference>
<dbReference type="GO" id="GO:0030942">
    <property type="term" value="F:endoplasmic reticulum signal peptide binding"/>
    <property type="evidence" value="ECO:0007669"/>
    <property type="project" value="InterPro"/>
</dbReference>
<dbReference type="GO" id="GO:0008312">
    <property type="term" value="F:7S RNA binding"/>
    <property type="evidence" value="ECO:0007669"/>
    <property type="project" value="InterPro"/>
</dbReference>
<dbReference type="GO" id="GO:0005730">
    <property type="term" value="C:nucleolus"/>
    <property type="evidence" value="ECO:0007669"/>
    <property type="project" value="UniProtKB-SubCell"/>
</dbReference>
<gene>
    <name evidence="13" type="ORF">DTER00134_LOCUS22563</name>
</gene>
<dbReference type="PANTHER" id="PTHR12860:SF0">
    <property type="entry name" value="SIGNAL RECOGNITION PARTICLE SUBUNIT SRP68"/>
    <property type="match status" value="1"/>
</dbReference>
<dbReference type="EMBL" id="HBIP01037341">
    <property type="protein sequence ID" value="CAE0507486.1"/>
    <property type="molecule type" value="Transcribed_RNA"/>
</dbReference>
<evidence type="ECO:0000256" key="2">
    <source>
        <dbReference type="ARBA" id="ARBA00004496"/>
    </source>
</evidence>
<evidence type="ECO:0000256" key="12">
    <source>
        <dbReference type="PIRNR" id="PIRNR038995"/>
    </source>
</evidence>
<keyword evidence="5 12" id="KW-0963">Cytoplasm</keyword>
<organism evidence="13">
    <name type="scientific">Dunaliella tertiolecta</name>
    <name type="common">Green alga</name>
    <dbReference type="NCBI Taxonomy" id="3047"/>
    <lineage>
        <taxon>Eukaryota</taxon>
        <taxon>Viridiplantae</taxon>
        <taxon>Chlorophyta</taxon>
        <taxon>core chlorophytes</taxon>
        <taxon>Chlorophyceae</taxon>
        <taxon>CS clade</taxon>
        <taxon>Chlamydomonadales</taxon>
        <taxon>Dunaliellaceae</taxon>
        <taxon>Dunaliella</taxon>
    </lineage>
</organism>
<dbReference type="PANTHER" id="PTHR12860">
    <property type="entry name" value="SIGNAL RECOGNITION PARTICLE 68 KDA PROTEIN"/>
    <property type="match status" value="1"/>
</dbReference>
<evidence type="ECO:0000313" key="13">
    <source>
        <dbReference type="EMBL" id="CAE0507486.1"/>
    </source>
</evidence>
<dbReference type="AlphaFoldDB" id="A0A7S3VUP0"/>
<dbReference type="InterPro" id="IPR038253">
    <property type="entry name" value="SRP68_N_sf"/>
</dbReference>
<dbReference type="InterPro" id="IPR034652">
    <property type="entry name" value="SRP68-RBD"/>
</dbReference>
<evidence type="ECO:0000256" key="3">
    <source>
        <dbReference type="ARBA" id="ARBA00004604"/>
    </source>
</evidence>
<evidence type="ECO:0000256" key="1">
    <source>
        <dbReference type="ARBA" id="ARBA00004240"/>
    </source>
</evidence>
<dbReference type="PIRSF" id="PIRSF038995">
    <property type="entry name" value="SRP68"/>
    <property type="match status" value="1"/>
</dbReference>
<dbReference type="InterPro" id="IPR026258">
    <property type="entry name" value="SRP68"/>
</dbReference>
<comment type="subcellular location">
    <subcellularLocation>
        <location evidence="2 12">Cytoplasm</location>
    </subcellularLocation>
    <subcellularLocation>
        <location evidence="1">Endoplasmic reticulum</location>
    </subcellularLocation>
    <subcellularLocation>
        <location evidence="3">Nucleus</location>
        <location evidence="3">Nucleolus</location>
    </subcellularLocation>
</comment>
<protein>
    <recommendedName>
        <fullName evidence="11 12">Signal recognition particle subunit SRP68</fullName>
        <shortName evidence="12">SRP68</shortName>
    </recommendedName>
</protein>
<comment type="function">
    <text evidence="12">Component of the signal recognition particle (SRP) complex, a ribonucleoprotein complex that mediates the cotranslational targeting of secretory and membrane proteins to the endoplasmic reticulum (ER). The SRP complex interacts with the signal sequence in nascent secretory and membrane proteins and directs them to the membrane of the ER.</text>
</comment>
<evidence type="ECO:0000256" key="11">
    <source>
        <dbReference type="ARBA" id="ARBA00029498"/>
    </source>
</evidence>
<keyword evidence="7 12" id="KW-0694">RNA-binding</keyword>
<dbReference type="FunFam" id="1.10.3450.40:FF:000001">
    <property type="entry name" value="Signal recognition particle subunit SRP68"/>
    <property type="match status" value="1"/>
</dbReference>
<keyword evidence="9" id="KW-0539">Nucleus</keyword>
<evidence type="ECO:0000256" key="5">
    <source>
        <dbReference type="ARBA" id="ARBA00022490"/>
    </source>
</evidence>
<dbReference type="GO" id="GO:0005783">
    <property type="term" value="C:endoplasmic reticulum"/>
    <property type="evidence" value="ECO:0007669"/>
    <property type="project" value="UniProtKB-SubCell"/>
</dbReference>
<keyword evidence="10 12" id="KW-0687">Ribonucleoprotein</keyword>
<evidence type="ECO:0000256" key="8">
    <source>
        <dbReference type="ARBA" id="ARBA00023135"/>
    </source>
</evidence>
<dbReference type="CDD" id="cd15481">
    <property type="entry name" value="SRP68-RBD"/>
    <property type="match status" value="1"/>
</dbReference>
<dbReference type="Gene3D" id="1.10.3450.40">
    <property type="entry name" value="Signal recognition particle, SRP68 subunit, RNA-binding domain"/>
    <property type="match status" value="1"/>
</dbReference>
<reference evidence="13" key="1">
    <citation type="submission" date="2021-01" db="EMBL/GenBank/DDBJ databases">
        <authorList>
            <person name="Corre E."/>
            <person name="Pelletier E."/>
            <person name="Niang G."/>
            <person name="Scheremetjew M."/>
            <person name="Finn R."/>
            <person name="Kale V."/>
            <person name="Holt S."/>
            <person name="Cochrane G."/>
            <person name="Meng A."/>
            <person name="Brown T."/>
            <person name="Cohen L."/>
        </authorList>
    </citation>
    <scope>NUCLEOTIDE SEQUENCE</scope>
    <source>
        <strain evidence="13">CCMP1320</strain>
    </source>
</reference>
<sequence length="653" mass="70870">MASSNMDIDGGVEAKAEDDLQTPVRTFELALISLVQRAQGEHGVKHADFTRYRHHCSNRLQGLYKSLKLQHGRTKFVKRKIEPANVTDVRFLHVPVFSAERAWAYAMELKKEVESNMHLRKRRHLISRLAKASQFAREAARLVHKCCDARSALEAEAYALGMAGYVLLEKEVQWERALSRFMRAKRLYSELAKVAADSDAQSLYLQQIESMEPAIRYCNYQISRAGQAAPGEGQLEAMVDEQTELGALDGAALQQQLASLATQTVAVQSSSLTHIEWPPGNRLPVKHERVRAAVQQANDLTCQLDSPQEPMEVVPTASNSTAAGEAPRNSRAQLFDRLLQALNDARTQARTAMKADSGAQGGYEELEALESALTGLIAKRMMDKASLVARDLKGRFAAGLARGTGAAAGAGQKKAAEDKNARAAQVVRALDTLLRALTDLADLGVQGGGRAGEQLHDAAMLQAARVRASRCYYVAHSLLGSQKPLEAFALFGRAAERAQECSQESLPSTPVAELTAHVMSTQDMASLAQSAQAYKAVAHAEAASISAGEKDKVTTGVEKLALEQQAAAAASSLVDAPDMFESFAGSTTGNKAPARIYKFPFPMQAIPMRPIMLDTASAYLEYPDLSHRVGRAESQKNTGVLKSLTSWWGSARK</sequence>
<evidence type="ECO:0000256" key="6">
    <source>
        <dbReference type="ARBA" id="ARBA00022824"/>
    </source>
</evidence>
<keyword evidence="8 12" id="KW-0733">Signal recognition particle</keyword>
<keyword evidence="6" id="KW-0256">Endoplasmic reticulum</keyword>
<dbReference type="Pfam" id="PF16969">
    <property type="entry name" value="SRP68"/>
    <property type="match status" value="1"/>
</dbReference>
<dbReference type="GO" id="GO:0005047">
    <property type="term" value="F:signal recognition particle binding"/>
    <property type="evidence" value="ECO:0007669"/>
    <property type="project" value="InterPro"/>
</dbReference>
<name>A0A7S3VUP0_DUNTE</name>
<evidence type="ECO:0000256" key="10">
    <source>
        <dbReference type="ARBA" id="ARBA00023274"/>
    </source>
</evidence>
<comment type="similarity">
    <text evidence="4 12">Belongs to the SRP68 family.</text>
</comment>
<dbReference type="GO" id="GO:0006614">
    <property type="term" value="P:SRP-dependent cotranslational protein targeting to membrane"/>
    <property type="evidence" value="ECO:0007669"/>
    <property type="project" value="InterPro"/>
</dbReference>
<accession>A0A7S3VUP0</accession>
<evidence type="ECO:0000256" key="9">
    <source>
        <dbReference type="ARBA" id="ARBA00023242"/>
    </source>
</evidence>
<evidence type="ECO:0000256" key="7">
    <source>
        <dbReference type="ARBA" id="ARBA00022884"/>
    </source>
</evidence>
<proteinExistence type="inferred from homology"/>
<dbReference type="GO" id="GO:0005786">
    <property type="term" value="C:signal recognition particle, endoplasmic reticulum targeting"/>
    <property type="evidence" value="ECO:0007669"/>
    <property type="project" value="UniProtKB-KW"/>
</dbReference>